<feature type="region of interest" description="Disordered" evidence="8">
    <location>
        <begin position="76"/>
        <end position="111"/>
    </location>
</feature>
<evidence type="ECO:0000256" key="4">
    <source>
        <dbReference type="ARBA" id="ARBA00022622"/>
    </source>
</evidence>
<evidence type="ECO:0000256" key="5">
    <source>
        <dbReference type="ARBA" id="ARBA00023136"/>
    </source>
</evidence>
<evidence type="ECO:0000256" key="6">
    <source>
        <dbReference type="ARBA" id="ARBA00023180"/>
    </source>
</evidence>
<keyword evidence="7" id="KW-0449">Lipoprotein</keyword>
<dbReference type="InterPro" id="IPR027446">
    <property type="entry name" value="VSG_C_dom_sf"/>
</dbReference>
<dbReference type="SUPFAM" id="SSF118251">
    <property type="entry name" value="Variant surface glycoprotein MITAT 1.2, VSG 221, C-terminal domain"/>
    <property type="match status" value="1"/>
</dbReference>
<name>A0A1J0R7Y4_9TRYP</name>
<dbReference type="AlphaFoldDB" id="A0A1J0R7Y4"/>
<proteinExistence type="predicted"/>
<keyword evidence="6" id="KW-0325">Glycoprotein</keyword>
<evidence type="ECO:0000313" key="9">
    <source>
        <dbReference type="EMBL" id="APD73975.1"/>
    </source>
</evidence>
<organism evidence="9">
    <name type="scientific">Trypanosoma brucei</name>
    <dbReference type="NCBI Taxonomy" id="5691"/>
    <lineage>
        <taxon>Eukaryota</taxon>
        <taxon>Discoba</taxon>
        <taxon>Euglenozoa</taxon>
        <taxon>Kinetoplastea</taxon>
        <taxon>Metakinetoplastina</taxon>
        <taxon>Trypanosomatida</taxon>
        <taxon>Trypanosomatidae</taxon>
        <taxon>Trypanosoma</taxon>
    </lineage>
</organism>
<dbReference type="EMBL" id="KX700019">
    <property type="protein sequence ID" value="APD73975.1"/>
    <property type="molecule type" value="Genomic_DNA"/>
</dbReference>
<feature type="compositionally biased region" description="Polar residues" evidence="8">
    <location>
        <begin position="84"/>
        <end position="111"/>
    </location>
</feature>
<dbReference type="VEuPathDB" id="TriTrypDB:Tb427_000518200"/>
<dbReference type="VEuPathDB" id="TriTrypDB:Tb1125.Tb10.v4.0257"/>
<comment type="subcellular location">
    <subcellularLocation>
        <location evidence="2">Cell membrane</location>
        <topology evidence="2">Lipid-anchor</topology>
        <topology evidence="2">GPI-anchor</topology>
    </subcellularLocation>
</comment>
<evidence type="ECO:0000256" key="2">
    <source>
        <dbReference type="ARBA" id="ARBA00004609"/>
    </source>
</evidence>
<reference evidence="9" key="1">
    <citation type="submission" date="2016-08" db="EMBL/GenBank/DDBJ databases">
        <title>VSG repertoire of Trypanosoma brucei EATRO 1125.</title>
        <authorList>
            <person name="Cross G.A."/>
        </authorList>
    </citation>
    <scope>NUCLEOTIDE SEQUENCE</scope>
    <source>
        <strain evidence="9">EATRO 1125</strain>
    </source>
</reference>
<evidence type="ECO:0000256" key="3">
    <source>
        <dbReference type="ARBA" id="ARBA00022475"/>
    </source>
</evidence>
<dbReference type="GO" id="GO:0098552">
    <property type="term" value="C:side of membrane"/>
    <property type="evidence" value="ECO:0007669"/>
    <property type="project" value="UniProtKB-KW"/>
</dbReference>
<keyword evidence="4" id="KW-0336">GPI-anchor</keyword>
<dbReference type="GO" id="GO:0005886">
    <property type="term" value="C:plasma membrane"/>
    <property type="evidence" value="ECO:0007669"/>
    <property type="project" value="UniProtKB-SubCell"/>
</dbReference>
<keyword evidence="5" id="KW-0472">Membrane</keyword>
<comment type="function">
    <text evidence="1">VSG forms a coat on the surface of the parasite. The trypanosome evades the immune response of the host by expressing a series of antigenically distinct VSGs from an estimated 1000 VSG genes.</text>
</comment>
<evidence type="ECO:0000256" key="8">
    <source>
        <dbReference type="SAM" id="MobiDB-lite"/>
    </source>
</evidence>
<sequence length="425" mass="45884">MGKNYRLAAAAASTGEQSCLFRALLAKLTEIYHQNDQESQQAQGPIQTALAEIAEQRRNVAQAITLANLKLSIDSSKGHKRTDTSGNTVDSTLTPTLDTSQHCNPQPTTPITQIGRHVPQPSKLIDLPFVDETKITKMMRQHDVRLTFDGSCDQTPAIPATFAAAANACTQGTLTNLAPKVPPTAAITLSPENLKETVTLYEEDDNEKPCATANTGKAKKGNAKEYYANAVCTALKLKPKIQDAPLLDGPTLSADQTIRWAAATCLVQFQSLEDPNKSPENKALVAFLEAAYGKNSDDFSKKFKNSVEKKKVKVYKDSKVKEEEIDNIQTGSEEQDALSRIAGRKAAEQAAAASEGATTPATDLSKKREECKGETDETKCNNKNGCEFKEGECKSKVVTTTSTNTAGSNTFVLNKAPLFIAVLIL</sequence>
<protein>
    <submittedName>
        <fullName evidence="9">Variant surface glycoprotein 1125.2099</fullName>
    </submittedName>
</protein>
<accession>A0A1J0R7Y4</accession>
<evidence type="ECO:0000256" key="7">
    <source>
        <dbReference type="ARBA" id="ARBA00023288"/>
    </source>
</evidence>
<keyword evidence="3" id="KW-1003">Cell membrane</keyword>
<evidence type="ECO:0000256" key="1">
    <source>
        <dbReference type="ARBA" id="ARBA00002523"/>
    </source>
</evidence>
<dbReference type="VEuPathDB" id="TriTrypDB:Tb10.v4.0257"/>